<reference evidence="4 5" key="1">
    <citation type="submission" date="2019-11" db="EMBL/GenBank/DDBJ databases">
        <title>First report of rice panicle blight caused by Xanthomonas sp. in Iran.</title>
        <authorList>
            <person name="Mirghasempour S.A."/>
            <person name="Huang S."/>
            <person name="Brady C.L."/>
            <person name="Studholme D.J."/>
        </authorList>
    </citation>
    <scope>NUCLEOTIDE SEQUENCE [LARGE SCALE GENOMIC DNA]</scope>
    <source>
        <strain evidence="2 5">ASD011</strain>
        <strain evidence="4">SAM114</strain>
    </source>
</reference>
<evidence type="ECO:0000256" key="1">
    <source>
        <dbReference type="SAM" id="MobiDB-lite"/>
    </source>
</evidence>
<name>A0A6N7QEY7_9XANT</name>
<evidence type="ECO:0000313" key="2">
    <source>
        <dbReference type="EMBL" id="MRH00805.1"/>
    </source>
</evidence>
<evidence type="ECO:0000313" key="5">
    <source>
        <dbReference type="Proteomes" id="UP000439314"/>
    </source>
</evidence>
<dbReference type="EMBL" id="WJPM01000008">
    <property type="protein sequence ID" value="MRH75251.1"/>
    <property type="molecule type" value="Genomic_DNA"/>
</dbReference>
<dbReference type="AlphaFoldDB" id="A0A6N7QEY7"/>
<organism evidence="2 5">
    <name type="scientific">Xanthomonas sontii</name>
    <dbReference type="NCBI Taxonomy" id="2650745"/>
    <lineage>
        <taxon>Bacteria</taxon>
        <taxon>Pseudomonadati</taxon>
        <taxon>Pseudomonadota</taxon>
        <taxon>Gammaproteobacteria</taxon>
        <taxon>Lysobacterales</taxon>
        <taxon>Lysobacteraceae</taxon>
        <taxon>Xanthomonas</taxon>
    </lineage>
</organism>
<dbReference type="Proteomes" id="UP000439314">
    <property type="component" value="Unassembled WGS sequence"/>
</dbReference>
<evidence type="ECO:0000313" key="4">
    <source>
        <dbReference type="Proteomes" id="UP000437931"/>
    </source>
</evidence>
<sequence length="86" mass="9027">MLGAKRAGIADADKIDRVQMAGDTLWVSGTTPGFRAATDVAQAAAPMHETVQQAQAFNQQRAQHLTMEAQQRLQDAPGGRGAPAIG</sequence>
<accession>A0A6N7QEY7</accession>
<dbReference type="EMBL" id="WJPN01000008">
    <property type="protein sequence ID" value="MRH00805.1"/>
    <property type="molecule type" value="Genomic_DNA"/>
</dbReference>
<feature type="region of interest" description="Disordered" evidence="1">
    <location>
        <begin position="61"/>
        <end position="86"/>
    </location>
</feature>
<reference evidence="3" key="2">
    <citation type="journal article" date="2020" name="Plant Dis.">
        <title>A Grain Rot of Rice in Iran Caused by a Xanthomonas Strain Closely Related to X. sacchari.</title>
        <authorList>
            <person name="Mirghasempour S.A."/>
            <person name="Huang S."/>
            <person name="Studholme D.J."/>
            <person name="Brady C.L."/>
        </authorList>
    </citation>
    <scope>NUCLEOTIDE SEQUENCE</scope>
    <source>
        <strain evidence="3">SAM114</strain>
    </source>
</reference>
<protein>
    <submittedName>
        <fullName evidence="2">Uncharacterized protein</fullName>
    </submittedName>
</protein>
<proteinExistence type="predicted"/>
<evidence type="ECO:0000313" key="3">
    <source>
        <dbReference type="EMBL" id="MRH75251.1"/>
    </source>
</evidence>
<dbReference type="Proteomes" id="UP000437931">
    <property type="component" value="Unassembled WGS sequence"/>
</dbReference>
<keyword evidence="4" id="KW-1185">Reference proteome</keyword>
<gene>
    <name evidence="2" type="ORF">GIY21_10945</name>
    <name evidence="3" type="ORF">GIY22_11500</name>
</gene>
<comment type="caution">
    <text evidence="2">The sequence shown here is derived from an EMBL/GenBank/DDBJ whole genome shotgun (WGS) entry which is preliminary data.</text>
</comment>